<sequence>MASNFTYESLHSVPDVIRLLEVDLSGSNQHKLVRQANMRSTKYLALSYTWGTNSTQINILLNFQPFLINPNLSKALESVRQHWIRHYPQRNVLLLWVDQICINQNDDVEKGHQVSMMGDIYRCAHQTLVWLPVPASVAAGFQDWQTWRNWHQNQITTSQTIVTQGPVAQAEMVYGLDADYPVGSDSDNRDRELMMAWNHIHDIIASPWWERAWIYQEIMGPDHATFLIGRVSAPWEELYELLQLFFSQRHRHGDFCARLMRTLRSQGNGYMMRLPNCCGGCLDECRMFIGESRDAASRSGNDWGGFAPEIWRGVARVCGCLETILSRCSTSSVSDEETQANQRAFVKRHSERLLEAEALWKPSNFVLQSKKELQERKKSVSVPYLSLLQLMGHSRNCKASVPLDKVYAFLGLAEPGHGIQVDYSKTANTVLAEVACAITLKQERLDILGIAMQNDKSRVQSPTDQLPSWVPDWSVKDDANTEYKTFLEDIRYDSMNYSLGPSQASKTKKADVSFHADSHGRPNRILRARGILADCLMRAKPSAAASSFSHFIGEGGAEIKTVPNARIGDEVWVLLGCDDLFTLRKDRGLYTILGHAMVLERNPLFEDVLSGTLNERVQAARESQHIRDGGLIERLGRGEAATTDLMIS</sequence>
<dbReference type="PANTHER" id="PTHR24148">
    <property type="entry name" value="ANKYRIN REPEAT DOMAIN-CONTAINING PROTEIN 39 HOMOLOG-RELATED"/>
    <property type="match status" value="1"/>
</dbReference>
<organism evidence="2">
    <name type="scientific">Bionectria ochroleuca</name>
    <name type="common">Gliocladium roseum</name>
    <dbReference type="NCBI Taxonomy" id="29856"/>
    <lineage>
        <taxon>Eukaryota</taxon>
        <taxon>Fungi</taxon>
        <taxon>Dikarya</taxon>
        <taxon>Ascomycota</taxon>
        <taxon>Pezizomycotina</taxon>
        <taxon>Sordariomycetes</taxon>
        <taxon>Hypocreomycetidae</taxon>
        <taxon>Hypocreales</taxon>
        <taxon>Bionectriaceae</taxon>
        <taxon>Clonostachys</taxon>
    </lineage>
</organism>
<name>A0A0B7K904_BIOOC</name>
<reference evidence="2" key="1">
    <citation type="submission" date="2015-01" db="EMBL/GenBank/DDBJ databases">
        <authorList>
            <person name="Durling Mikael"/>
        </authorList>
    </citation>
    <scope>NUCLEOTIDE SEQUENCE</scope>
</reference>
<dbReference type="InterPro" id="IPR052895">
    <property type="entry name" value="HetReg/Transcr_Mod"/>
</dbReference>
<feature type="domain" description="Heterokaryon incompatibility" evidence="1">
    <location>
        <begin position="43"/>
        <end position="217"/>
    </location>
</feature>
<evidence type="ECO:0000313" key="2">
    <source>
        <dbReference type="EMBL" id="CEO52012.1"/>
    </source>
</evidence>
<dbReference type="PANTHER" id="PTHR24148:SF73">
    <property type="entry name" value="HET DOMAIN PROTEIN (AFU_ORTHOLOGUE AFUA_8G01020)"/>
    <property type="match status" value="1"/>
</dbReference>
<accession>A0A0B7K904</accession>
<proteinExistence type="predicted"/>
<dbReference type="AlphaFoldDB" id="A0A0B7K904"/>
<dbReference type="InterPro" id="IPR010730">
    <property type="entry name" value="HET"/>
</dbReference>
<dbReference type="EMBL" id="CDPU01000026">
    <property type="protein sequence ID" value="CEO52012.1"/>
    <property type="molecule type" value="Genomic_DNA"/>
</dbReference>
<evidence type="ECO:0000259" key="1">
    <source>
        <dbReference type="Pfam" id="PF06985"/>
    </source>
</evidence>
<dbReference type="Pfam" id="PF06985">
    <property type="entry name" value="HET"/>
    <property type="match status" value="1"/>
</dbReference>
<gene>
    <name evidence="2" type="ORF">BN869_000008070_1</name>
</gene>
<protein>
    <recommendedName>
        <fullName evidence="1">Heterokaryon incompatibility domain-containing protein</fullName>
    </recommendedName>
</protein>